<reference evidence="1" key="1">
    <citation type="submission" date="2013-07" db="EMBL/GenBank/DDBJ databases">
        <title>The genome of an arbuscular mycorrhizal fungus provides insights into the evolution of the oldest plant symbiosis.</title>
        <authorList>
            <consortium name="DOE Joint Genome Institute"/>
            <person name="Tisserant E."/>
            <person name="Malbreil M."/>
            <person name="Kuo A."/>
            <person name="Kohler A."/>
            <person name="Symeonidi A."/>
            <person name="Balestrini R."/>
            <person name="Charron P."/>
            <person name="Duensing N."/>
            <person name="Frei-dit-Frey N."/>
            <person name="Gianinazzi-Pearson V."/>
            <person name="Gilbert B."/>
            <person name="Handa Y."/>
            <person name="Hijri M."/>
            <person name="Kaul R."/>
            <person name="Kawaguchi M."/>
            <person name="Krajinski F."/>
            <person name="Lammers P."/>
            <person name="Lapierre D."/>
            <person name="Masclaux F.G."/>
            <person name="Murat C."/>
            <person name="Morin E."/>
            <person name="Ndikumana S."/>
            <person name="Pagni M."/>
            <person name="Petitpierre D."/>
            <person name="Requena N."/>
            <person name="Rosikiewicz P."/>
            <person name="Riley R."/>
            <person name="Saito K."/>
            <person name="San Clemente H."/>
            <person name="Shapiro H."/>
            <person name="van Tuinen D."/>
            <person name="Becard G."/>
            <person name="Bonfante P."/>
            <person name="Paszkowski U."/>
            <person name="Shachar-Hill Y."/>
            <person name="Young J.P."/>
            <person name="Sanders I.R."/>
            <person name="Henrissat B."/>
            <person name="Rensing S.A."/>
            <person name="Grigoriev I.V."/>
            <person name="Corradi N."/>
            <person name="Roux C."/>
            <person name="Martin F."/>
        </authorList>
    </citation>
    <scope>NUCLEOTIDE SEQUENCE</scope>
    <source>
        <strain evidence="1">DAOM 197198</strain>
    </source>
</reference>
<dbReference type="EMBL" id="KI290919">
    <property type="protein sequence ID" value="ESA06963.1"/>
    <property type="molecule type" value="Genomic_DNA"/>
</dbReference>
<proteinExistence type="predicted"/>
<sequence>MHQFSIIHTYAHKRNEFHAKLLPTRDIALIIIIHTMRFVIRWITWIIFDLLIKVVSMENRLILDIPEGCIAFSLVGLRATFDLDDSIFHGIIQLIFLGKYRKYPKPEIDNFYSLNYIFHL</sequence>
<dbReference type="HOGENOM" id="CLU_2050886_0_0_1"/>
<dbReference type="AlphaFoldDB" id="U9TKX8"/>
<protein>
    <submittedName>
        <fullName evidence="1">Uncharacterized protein</fullName>
    </submittedName>
</protein>
<accession>U9TKX8</accession>
<gene>
    <name evidence="1" type="ORF">GLOINDRAFT_33484</name>
</gene>
<evidence type="ECO:0000313" key="1">
    <source>
        <dbReference type="EMBL" id="ESA06963.1"/>
    </source>
</evidence>
<organism evidence="1">
    <name type="scientific">Rhizophagus irregularis (strain DAOM 181602 / DAOM 197198 / MUCL 43194)</name>
    <name type="common">Arbuscular mycorrhizal fungus</name>
    <name type="synonym">Glomus intraradices</name>
    <dbReference type="NCBI Taxonomy" id="747089"/>
    <lineage>
        <taxon>Eukaryota</taxon>
        <taxon>Fungi</taxon>
        <taxon>Fungi incertae sedis</taxon>
        <taxon>Mucoromycota</taxon>
        <taxon>Glomeromycotina</taxon>
        <taxon>Glomeromycetes</taxon>
        <taxon>Glomerales</taxon>
        <taxon>Glomeraceae</taxon>
        <taxon>Rhizophagus</taxon>
    </lineage>
</organism>
<name>U9TKX8_RHIID</name>